<dbReference type="CDD" id="cd02440">
    <property type="entry name" value="AdoMet_MTases"/>
    <property type="match status" value="1"/>
</dbReference>
<dbReference type="GO" id="GO:0008757">
    <property type="term" value="F:S-adenosylmethionine-dependent methyltransferase activity"/>
    <property type="evidence" value="ECO:0007669"/>
    <property type="project" value="InterPro"/>
</dbReference>
<dbReference type="EMBL" id="SNXZ01000001">
    <property type="protein sequence ID" value="TDQ04701.1"/>
    <property type="molecule type" value="Genomic_DNA"/>
</dbReference>
<comment type="similarity">
    <text evidence="1">Belongs to the methyltransferase superfamily.</text>
</comment>
<evidence type="ECO:0000256" key="2">
    <source>
        <dbReference type="ARBA" id="ARBA00022603"/>
    </source>
</evidence>
<evidence type="ECO:0000259" key="4">
    <source>
        <dbReference type="Pfam" id="PF08241"/>
    </source>
</evidence>
<dbReference type="Gene3D" id="3.40.50.150">
    <property type="entry name" value="Vaccinia Virus protein VP39"/>
    <property type="match status" value="1"/>
</dbReference>
<evidence type="ECO:0000256" key="3">
    <source>
        <dbReference type="ARBA" id="ARBA00022679"/>
    </source>
</evidence>
<organism evidence="5 6">
    <name type="scientific">Labedaea rhizosphaerae</name>
    <dbReference type="NCBI Taxonomy" id="598644"/>
    <lineage>
        <taxon>Bacteria</taxon>
        <taxon>Bacillati</taxon>
        <taxon>Actinomycetota</taxon>
        <taxon>Actinomycetes</taxon>
        <taxon>Pseudonocardiales</taxon>
        <taxon>Pseudonocardiaceae</taxon>
        <taxon>Labedaea</taxon>
    </lineage>
</organism>
<dbReference type="PANTHER" id="PTHR44942">
    <property type="entry name" value="METHYLTRANSF_11 DOMAIN-CONTAINING PROTEIN"/>
    <property type="match status" value="1"/>
</dbReference>
<dbReference type="Proteomes" id="UP000295444">
    <property type="component" value="Unassembled WGS sequence"/>
</dbReference>
<dbReference type="GO" id="GO:0032259">
    <property type="term" value="P:methylation"/>
    <property type="evidence" value="ECO:0007669"/>
    <property type="project" value="UniProtKB-KW"/>
</dbReference>
<dbReference type="Pfam" id="PF08241">
    <property type="entry name" value="Methyltransf_11"/>
    <property type="match status" value="1"/>
</dbReference>
<feature type="domain" description="Methyltransferase type 11" evidence="4">
    <location>
        <begin position="59"/>
        <end position="147"/>
    </location>
</feature>
<name>A0A4R6SLG7_LABRH</name>
<reference evidence="5 6" key="1">
    <citation type="submission" date="2019-03" db="EMBL/GenBank/DDBJ databases">
        <title>Genomic Encyclopedia of Type Strains, Phase IV (KMG-IV): sequencing the most valuable type-strain genomes for metagenomic binning, comparative biology and taxonomic classification.</title>
        <authorList>
            <person name="Goeker M."/>
        </authorList>
    </citation>
    <scope>NUCLEOTIDE SEQUENCE [LARGE SCALE GENOMIC DNA]</scope>
    <source>
        <strain evidence="5 6">DSM 45361</strain>
    </source>
</reference>
<comment type="caution">
    <text evidence="5">The sequence shown here is derived from an EMBL/GenBank/DDBJ whole genome shotgun (WGS) entry which is preliminary data.</text>
</comment>
<dbReference type="OrthoDB" id="9797252at2"/>
<dbReference type="InterPro" id="IPR013216">
    <property type="entry name" value="Methyltransf_11"/>
</dbReference>
<dbReference type="InterPro" id="IPR051052">
    <property type="entry name" value="Diverse_substrate_MTase"/>
</dbReference>
<dbReference type="InterPro" id="IPR029063">
    <property type="entry name" value="SAM-dependent_MTases_sf"/>
</dbReference>
<proteinExistence type="inferred from homology"/>
<evidence type="ECO:0000313" key="5">
    <source>
        <dbReference type="EMBL" id="TDQ04701.1"/>
    </source>
</evidence>
<keyword evidence="3 5" id="KW-0808">Transferase</keyword>
<evidence type="ECO:0000256" key="1">
    <source>
        <dbReference type="ARBA" id="ARBA00008361"/>
    </source>
</evidence>
<protein>
    <submittedName>
        <fullName evidence="5">Methyltransferase family protein</fullName>
    </submittedName>
</protein>
<dbReference type="PANTHER" id="PTHR44942:SF4">
    <property type="entry name" value="METHYLTRANSFERASE TYPE 11 DOMAIN-CONTAINING PROTEIN"/>
    <property type="match status" value="1"/>
</dbReference>
<sequence>MGIRGVSLVGMANDPDLLARRASSFGEVAREYAEHRPDYPPYGIAWALAGCAHAVRDVLDLAAGTGALTRGLVATGHRITAVEPDDQMRAELSRRVPEVPALAGTAEEIPLPDNSTDAVMVGQAFHWFDPERALTEIARVLRPGGALGLLWNGEDDSVGWVRELVRLNTSSVSRKSRTMNELPTHPSFGAFEERAFPHSQRRTAESLTATIGTHSHTTVATAQERTEVLSRVRSFLDTNPATAEGEFDLPLRTLVARATHHP</sequence>
<dbReference type="AlphaFoldDB" id="A0A4R6SLG7"/>
<evidence type="ECO:0000313" key="6">
    <source>
        <dbReference type="Proteomes" id="UP000295444"/>
    </source>
</evidence>
<dbReference type="SUPFAM" id="SSF53335">
    <property type="entry name" value="S-adenosyl-L-methionine-dependent methyltransferases"/>
    <property type="match status" value="1"/>
</dbReference>
<keyword evidence="6" id="KW-1185">Reference proteome</keyword>
<accession>A0A4R6SLG7</accession>
<keyword evidence="2 5" id="KW-0489">Methyltransferase</keyword>
<gene>
    <name evidence="5" type="ORF">EV186_101656</name>
</gene>